<name>A0A953NAV7_9BURK</name>
<accession>A0A953NAV7</accession>
<dbReference type="InterPro" id="IPR051122">
    <property type="entry name" value="SDR_DHRS6-like"/>
</dbReference>
<keyword evidence="4" id="KW-1185">Reference proteome</keyword>
<organism evidence="3 4">
    <name type="scientific">Zwartia hollandica</name>
    <dbReference type="NCBI Taxonomy" id="324606"/>
    <lineage>
        <taxon>Bacteria</taxon>
        <taxon>Pseudomonadati</taxon>
        <taxon>Pseudomonadota</taxon>
        <taxon>Betaproteobacteria</taxon>
        <taxon>Burkholderiales</taxon>
        <taxon>Alcaligenaceae</taxon>
        <taxon>Zwartia</taxon>
    </lineage>
</organism>
<dbReference type="PROSITE" id="PS51257">
    <property type="entry name" value="PROKAR_LIPOPROTEIN"/>
    <property type="match status" value="1"/>
</dbReference>
<protein>
    <submittedName>
        <fullName evidence="3">SDR family oxidoreductase</fullName>
    </submittedName>
</protein>
<dbReference type="CDD" id="cd05233">
    <property type="entry name" value="SDR_c"/>
    <property type="match status" value="1"/>
</dbReference>
<dbReference type="PANTHER" id="PTHR43477:SF1">
    <property type="entry name" value="DIHYDROANTICAPSIN 7-DEHYDROGENASE"/>
    <property type="match status" value="1"/>
</dbReference>
<keyword evidence="2" id="KW-0560">Oxidoreductase</keyword>
<dbReference type="Gene3D" id="3.40.50.720">
    <property type="entry name" value="NAD(P)-binding Rossmann-like Domain"/>
    <property type="match status" value="1"/>
</dbReference>
<dbReference type="InterPro" id="IPR036291">
    <property type="entry name" value="NAD(P)-bd_dom_sf"/>
</dbReference>
<dbReference type="RefSeq" id="WP_259662426.1">
    <property type="nucleotide sequence ID" value="NZ_JAHXRI010000025.1"/>
</dbReference>
<gene>
    <name evidence="3" type="ORF">KZZ10_15360</name>
</gene>
<dbReference type="Pfam" id="PF13561">
    <property type="entry name" value="adh_short_C2"/>
    <property type="match status" value="1"/>
</dbReference>
<dbReference type="PRINTS" id="PR00081">
    <property type="entry name" value="GDHRDH"/>
</dbReference>
<dbReference type="Proteomes" id="UP000739565">
    <property type="component" value="Unassembled WGS sequence"/>
</dbReference>
<comment type="similarity">
    <text evidence="1">Belongs to the short-chain dehydrogenases/reductases (SDR) family.</text>
</comment>
<comment type="caution">
    <text evidence="3">The sequence shown here is derived from an EMBL/GenBank/DDBJ whole genome shotgun (WGS) entry which is preliminary data.</text>
</comment>
<dbReference type="SUPFAM" id="SSF51735">
    <property type="entry name" value="NAD(P)-binding Rossmann-fold domains"/>
    <property type="match status" value="1"/>
</dbReference>
<evidence type="ECO:0000256" key="1">
    <source>
        <dbReference type="ARBA" id="ARBA00006484"/>
    </source>
</evidence>
<dbReference type="GO" id="GO:0016491">
    <property type="term" value="F:oxidoreductase activity"/>
    <property type="evidence" value="ECO:0007669"/>
    <property type="project" value="UniProtKB-KW"/>
</dbReference>
<dbReference type="InterPro" id="IPR002347">
    <property type="entry name" value="SDR_fam"/>
</dbReference>
<evidence type="ECO:0000313" key="4">
    <source>
        <dbReference type="Proteomes" id="UP000739565"/>
    </source>
</evidence>
<dbReference type="PANTHER" id="PTHR43477">
    <property type="entry name" value="DIHYDROANTICAPSIN 7-DEHYDROGENASE"/>
    <property type="match status" value="1"/>
</dbReference>
<evidence type="ECO:0000313" key="3">
    <source>
        <dbReference type="EMBL" id="MBZ1352022.1"/>
    </source>
</evidence>
<sequence>MRSKFSALVTGTSSGLGCAIAQDLLAEGWMVHGLDVLPATISHERFVSHAVDLRDALAAQEVAAACASIGVFVHAAGLLRVARLGSLAPEDLEVMWQVHVAAASAIGNQLIPRMVEQQFGRVVLIGSRVSAGIAGRSHYAATKSALNALARSWASEVVRAGVTVNVVSPAATNTGMVKQTGRSASPPVLPPIGRLIEPQEISSLVRYLIGPNAAAITGQNIQICGGSSLT</sequence>
<reference evidence="3" key="1">
    <citation type="submission" date="2021-07" db="EMBL/GenBank/DDBJ databases">
        <title>New genus and species of the family Alcaligenaceae.</title>
        <authorList>
            <person name="Hahn M.W."/>
        </authorList>
    </citation>
    <scope>NUCLEOTIDE SEQUENCE</scope>
    <source>
        <strain evidence="3">LF4-65</strain>
    </source>
</reference>
<proteinExistence type="inferred from homology"/>
<dbReference type="AlphaFoldDB" id="A0A953NAV7"/>
<evidence type="ECO:0000256" key="2">
    <source>
        <dbReference type="ARBA" id="ARBA00023002"/>
    </source>
</evidence>
<dbReference type="EMBL" id="JAHXRI010000025">
    <property type="protein sequence ID" value="MBZ1352022.1"/>
    <property type="molecule type" value="Genomic_DNA"/>
</dbReference>